<sequence length="145" mass="17234">MTKDYEEEVIDYEEEKKEFVDFEDSIIRMTIEQIGSSDIVLDLLAKHLSRKPCEFKERYEALINRDNVKENDDIILRSFLDKDLESAQDSLDNLFCHRCLIFDCKLHKCSQELIFPVKLYKEFLVTIKFVDIQYQVITLALLLQT</sequence>
<gene>
    <name evidence="1" type="ORF">L2E82_35099</name>
</gene>
<dbReference type="Proteomes" id="UP001055811">
    <property type="component" value="Linkage Group LG06"/>
</dbReference>
<dbReference type="EMBL" id="CM042014">
    <property type="protein sequence ID" value="KAI3723486.1"/>
    <property type="molecule type" value="Genomic_DNA"/>
</dbReference>
<organism evidence="1 2">
    <name type="scientific">Cichorium intybus</name>
    <name type="common">Chicory</name>
    <dbReference type="NCBI Taxonomy" id="13427"/>
    <lineage>
        <taxon>Eukaryota</taxon>
        <taxon>Viridiplantae</taxon>
        <taxon>Streptophyta</taxon>
        <taxon>Embryophyta</taxon>
        <taxon>Tracheophyta</taxon>
        <taxon>Spermatophyta</taxon>
        <taxon>Magnoliopsida</taxon>
        <taxon>eudicotyledons</taxon>
        <taxon>Gunneridae</taxon>
        <taxon>Pentapetalae</taxon>
        <taxon>asterids</taxon>
        <taxon>campanulids</taxon>
        <taxon>Asterales</taxon>
        <taxon>Asteraceae</taxon>
        <taxon>Cichorioideae</taxon>
        <taxon>Cichorieae</taxon>
        <taxon>Cichoriinae</taxon>
        <taxon>Cichorium</taxon>
    </lineage>
</organism>
<accession>A0ACB9BN87</accession>
<comment type="caution">
    <text evidence="1">The sequence shown here is derived from an EMBL/GenBank/DDBJ whole genome shotgun (WGS) entry which is preliminary data.</text>
</comment>
<reference evidence="2" key="1">
    <citation type="journal article" date="2022" name="Mol. Ecol. Resour.">
        <title>The genomes of chicory, endive, great burdock and yacon provide insights into Asteraceae palaeo-polyploidization history and plant inulin production.</title>
        <authorList>
            <person name="Fan W."/>
            <person name="Wang S."/>
            <person name="Wang H."/>
            <person name="Wang A."/>
            <person name="Jiang F."/>
            <person name="Liu H."/>
            <person name="Zhao H."/>
            <person name="Xu D."/>
            <person name="Zhang Y."/>
        </authorList>
    </citation>
    <scope>NUCLEOTIDE SEQUENCE [LARGE SCALE GENOMIC DNA]</scope>
    <source>
        <strain evidence="2">cv. Punajuju</strain>
    </source>
</reference>
<reference evidence="1 2" key="2">
    <citation type="journal article" date="2022" name="Mol. Ecol. Resour.">
        <title>The genomes of chicory, endive, great burdock and yacon provide insights into Asteraceae paleo-polyploidization history and plant inulin production.</title>
        <authorList>
            <person name="Fan W."/>
            <person name="Wang S."/>
            <person name="Wang H."/>
            <person name="Wang A."/>
            <person name="Jiang F."/>
            <person name="Liu H."/>
            <person name="Zhao H."/>
            <person name="Xu D."/>
            <person name="Zhang Y."/>
        </authorList>
    </citation>
    <scope>NUCLEOTIDE SEQUENCE [LARGE SCALE GENOMIC DNA]</scope>
    <source>
        <strain evidence="2">cv. Punajuju</strain>
        <tissue evidence="1">Leaves</tissue>
    </source>
</reference>
<proteinExistence type="predicted"/>
<evidence type="ECO:0000313" key="2">
    <source>
        <dbReference type="Proteomes" id="UP001055811"/>
    </source>
</evidence>
<keyword evidence="2" id="KW-1185">Reference proteome</keyword>
<evidence type="ECO:0000313" key="1">
    <source>
        <dbReference type="EMBL" id="KAI3723486.1"/>
    </source>
</evidence>
<protein>
    <submittedName>
        <fullName evidence="1">Uncharacterized protein</fullName>
    </submittedName>
</protein>
<name>A0ACB9BN87_CICIN</name>